<dbReference type="EMBL" id="JASCZI010000449">
    <property type="protein sequence ID" value="MED6111870.1"/>
    <property type="molecule type" value="Genomic_DNA"/>
</dbReference>
<evidence type="ECO:0000313" key="2">
    <source>
        <dbReference type="Proteomes" id="UP001341840"/>
    </source>
</evidence>
<accession>A0ABU6QJS3</accession>
<protein>
    <submittedName>
        <fullName evidence="1">Uncharacterized protein</fullName>
    </submittedName>
</protein>
<comment type="caution">
    <text evidence="1">The sequence shown here is derived from an EMBL/GenBank/DDBJ whole genome shotgun (WGS) entry which is preliminary data.</text>
</comment>
<organism evidence="1 2">
    <name type="scientific">Stylosanthes scabra</name>
    <dbReference type="NCBI Taxonomy" id="79078"/>
    <lineage>
        <taxon>Eukaryota</taxon>
        <taxon>Viridiplantae</taxon>
        <taxon>Streptophyta</taxon>
        <taxon>Embryophyta</taxon>
        <taxon>Tracheophyta</taxon>
        <taxon>Spermatophyta</taxon>
        <taxon>Magnoliopsida</taxon>
        <taxon>eudicotyledons</taxon>
        <taxon>Gunneridae</taxon>
        <taxon>Pentapetalae</taxon>
        <taxon>rosids</taxon>
        <taxon>fabids</taxon>
        <taxon>Fabales</taxon>
        <taxon>Fabaceae</taxon>
        <taxon>Papilionoideae</taxon>
        <taxon>50 kb inversion clade</taxon>
        <taxon>dalbergioids sensu lato</taxon>
        <taxon>Dalbergieae</taxon>
        <taxon>Pterocarpus clade</taxon>
        <taxon>Stylosanthes</taxon>
    </lineage>
</organism>
<gene>
    <name evidence="1" type="ORF">PIB30_056309</name>
</gene>
<evidence type="ECO:0000313" key="1">
    <source>
        <dbReference type="EMBL" id="MED6111870.1"/>
    </source>
</evidence>
<dbReference type="Proteomes" id="UP001341840">
    <property type="component" value="Unassembled WGS sequence"/>
</dbReference>
<keyword evidence="2" id="KW-1185">Reference proteome</keyword>
<name>A0ABU6QJS3_9FABA</name>
<proteinExistence type="predicted"/>
<reference evidence="1 2" key="1">
    <citation type="journal article" date="2023" name="Plants (Basel)">
        <title>Bridging the Gap: Combining Genomics and Transcriptomics Approaches to Understand Stylosanthes scabra, an Orphan Legume from the Brazilian Caatinga.</title>
        <authorList>
            <person name="Ferreira-Neto J.R.C."/>
            <person name="da Silva M.D."/>
            <person name="Binneck E."/>
            <person name="de Melo N.F."/>
            <person name="da Silva R.H."/>
            <person name="de Melo A.L.T.M."/>
            <person name="Pandolfi V."/>
            <person name="Bustamante F.O."/>
            <person name="Brasileiro-Vidal A.C."/>
            <person name="Benko-Iseppon A.M."/>
        </authorList>
    </citation>
    <scope>NUCLEOTIDE SEQUENCE [LARGE SCALE GENOMIC DNA]</scope>
    <source>
        <tissue evidence="1">Leaves</tissue>
    </source>
</reference>
<sequence>MNRATKNFTNYTSSNITLTSSTQVVTSTFLRLGSCFRPFAVNHQSSSLPATRQPQTLCLLHNDNSLRQTPRRHRQFVPPFSTKSNSLRTRALSISPTRAFQHLLRALYLNTKDEPKNNNRNLRITPSHTTWK</sequence>